<dbReference type="EMBL" id="JAVRFD010000004">
    <property type="protein sequence ID" value="MDT0543299.1"/>
    <property type="molecule type" value="Genomic_DNA"/>
</dbReference>
<dbReference type="RefSeq" id="WP_311723667.1">
    <property type="nucleotide sequence ID" value="NZ_JAVRFD010000004.1"/>
</dbReference>
<name>A0ABU2XCV0_9ACTN</name>
<proteinExistence type="predicted"/>
<keyword evidence="3" id="KW-1185">Reference proteome</keyword>
<dbReference type="Pfam" id="PF04149">
    <property type="entry name" value="DUF397"/>
    <property type="match status" value="1"/>
</dbReference>
<evidence type="ECO:0000313" key="2">
    <source>
        <dbReference type="EMBL" id="MDT0543299.1"/>
    </source>
</evidence>
<feature type="domain" description="DUF397" evidence="1">
    <location>
        <begin position="7"/>
        <end position="26"/>
    </location>
</feature>
<protein>
    <submittedName>
        <fullName evidence="2">DUF397 domain-containing protein</fullName>
    </submittedName>
</protein>
<evidence type="ECO:0000313" key="3">
    <source>
        <dbReference type="Proteomes" id="UP001180754"/>
    </source>
</evidence>
<sequence>MSAPTGDWRKSSYSTQGSNCVYVARIPVTWQKSSFSGEAANCLHLAAPYPRLHQQVTEAQG</sequence>
<evidence type="ECO:0000259" key="1">
    <source>
        <dbReference type="Pfam" id="PF04149"/>
    </source>
</evidence>
<comment type="caution">
    <text evidence="2">The sequence shown here is derived from an EMBL/GenBank/DDBJ whole genome shotgun (WGS) entry which is preliminary data.</text>
</comment>
<organism evidence="2 3">
    <name type="scientific">Streptomyces lonegramiae</name>
    <dbReference type="NCBI Taxonomy" id="3075524"/>
    <lineage>
        <taxon>Bacteria</taxon>
        <taxon>Bacillati</taxon>
        <taxon>Actinomycetota</taxon>
        <taxon>Actinomycetes</taxon>
        <taxon>Kitasatosporales</taxon>
        <taxon>Streptomycetaceae</taxon>
        <taxon>Streptomyces</taxon>
    </lineage>
</organism>
<gene>
    <name evidence="2" type="ORF">RND15_11290</name>
</gene>
<accession>A0ABU2XCV0</accession>
<dbReference type="Proteomes" id="UP001180754">
    <property type="component" value="Unassembled WGS sequence"/>
</dbReference>
<dbReference type="InterPro" id="IPR007278">
    <property type="entry name" value="DUF397"/>
</dbReference>
<reference evidence="2" key="1">
    <citation type="submission" date="2024-05" db="EMBL/GenBank/DDBJ databases">
        <title>30 novel species of actinomycetes from the DSMZ collection.</title>
        <authorList>
            <person name="Nouioui I."/>
        </authorList>
    </citation>
    <scope>NUCLEOTIDE SEQUENCE</scope>
    <source>
        <strain evidence="2">DSM 41529</strain>
    </source>
</reference>